<feature type="transmembrane region" description="Helical" evidence="1">
    <location>
        <begin position="143"/>
        <end position="164"/>
    </location>
</feature>
<dbReference type="STRING" id="697329.Rumal_0816"/>
<accession>E6UIP5</accession>
<dbReference type="RefSeq" id="WP_013497529.1">
    <property type="nucleotide sequence ID" value="NC_014833.1"/>
</dbReference>
<dbReference type="KEGG" id="ral:Rumal_0816"/>
<reference evidence="2 3" key="1">
    <citation type="journal article" date="2011" name="J. Bacteriol.">
        <title>Complete genome of the cellulolytic ruminal bacterium Ruminococcus albus 7.</title>
        <authorList>
            <person name="Suen G."/>
            <person name="Stevenson D.M."/>
            <person name="Bruce D.C."/>
            <person name="Chertkov O."/>
            <person name="Copeland A."/>
            <person name="Cheng J.F."/>
            <person name="Detter C."/>
            <person name="Detter J.C."/>
            <person name="Goodwin L.A."/>
            <person name="Han C.S."/>
            <person name="Hauser L.J."/>
            <person name="Ivanova N.N."/>
            <person name="Kyrpides N.C."/>
            <person name="Land M.L."/>
            <person name="Lapidus A."/>
            <person name="Lucas S."/>
            <person name="Ovchinnikova G."/>
            <person name="Pitluck S."/>
            <person name="Tapia R."/>
            <person name="Woyke T."/>
            <person name="Boyum J."/>
            <person name="Mead D."/>
            <person name="Weimer P.J."/>
        </authorList>
    </citation>
    <scope>NUCLEOTIDE SEQUENCE [LARGE SCALE GENOMIC DNA]</scope>
    <source>
        <strain evidence="3">ATCC 27210 / DSM 20455 / JCM 14654 / NCDO 2250 / 7</strain>
    </source>
</reference>
<keyword evidence="1" id="KW-0812">Transmembrane</keyword>
<dbReference type="AlphaFoldDB" id="E6UIP5"/>
<evidence type="ECO:0000313" key="2">
    <source>
        <dbReference type="EMBL" id="ADU21347.1"/>
    </source>
</evidence>
<sequence precursor="true">MNLSRTILDGIVLSILFNAVVGLFFFVVPQAYAMMFPKGIKKAAKPYVKRKELRVMHLVLYPLYLLMFMYMALSAHLVGVRDFCDLFWTGYIEMMFVSISDFFLLDVLGRIYVKDKGLIKGAENHPGWEWKEWKKLAIPEHGIFWTFLFCPLTGLIVAGIGALLG</sequence>
<evidence type="ECO:0000313" key="3">
    <source>
        <dbReference type="Proteomes" id="UP000006919"/>
    </source>
</evidence>
<feature type="transmembrane region" description="Helical" evidence="1">
    <location>
        <begin position="58"/>
        <end position="79"/>
    </location>
</feature>
<organism evidence="2 3">
    <name type="scientific">Ruminococcus albus (strain ATCC 27210 / DSM 20455 / JCM 14654 / NCDO 2250 / 7)</name>
    <dbReference type="NCBI Taxonomy" id="697329"/>
    <lineage>
        <taxon>Bacteria</taxon>
        <taxon>Bacillati</taxon>
        <taxon>Bacillota</taxon>
        <taxon>Clostridia</taxon>
        <taxon>Eubacteriales</taxon>
        <taxon>Oscillospiraceae</taxon>
        <taxon>Ruminococcus</taxon>
    </lineage>
</organism>
<dbReference type="eggNOG" id="ENOG502ZA68">
    <property type="taxonomic scope" value="Bacteria"/>
</dbReference>
<protein>
    <submittedName>
        <fullName evidence="2">Uncharacterized protein</fullName>
    </submittedName>
</protein>
<keyword evidence="1" id="KW-0472">Membrane</keyword>
<dbReference type="EMBL" id="CP002403">
    <property type="protein sequence ID" value="ADU21347.1"/>
    <property type="molecule type" value="Genomic_DNA"/>
</dbReference>
<name>E6UIP5_RUMA7</name>
<dbReference type="Proteomes" id="UP000006919">
    <property type="component" value="Chromosome"/>
</dbReference>
<evidence type="ECO:0000256" key="1">
    <source>
        <dbReference type="SAM" id="Phobius"/>
    </source>
</evidence>
<proteinExistence type="predicted"/>
<feature type="transmembrane region" description="Helical" evidence="1">
    <location>
        <begin position="91"/>
        <end position="113"/>
    </location>
</feature>
<gene>
    <name evidence="2" type="ordered locus">Rumal_0816</name>
</gene>
<dbReference type="HOGENOM" id="CLU_132532_0_0_9"/>
<keyword evidence="1" id="KW-1133">Transmembrane helix</keyword>
<dbReference type="OrthoDB" id="3186290at2"/>
<feature type="transmembrane region" description="Helical" evidence="1">
    <location>
        <begin position="12"/>
        <end position="37"/>
    </location>
</feature>